<dbReference type="InterPro" id="IPR050832">
    <property type="entry name" value="Bact_Acetyltransf"/>
</dbReference>
<accession>A0ABW0KM74</accession>
<dbReference type="Pfam" id="PF00583">
    <property type="entry name" value="Acetyltransf_1"/>
    <property type="match status" value="1"/>
</dbReference>
<reference evidence="5" key="1">
    <citation type="journal article" date="2019" name="Int. J. Syst. Evol. Microbiol.">
        <title>The Global Catalogue of Microorganisms (GCM) 10K type strain sequencing project: providing services to taxonomists for standard genome sequencing and annotation.</title>
        <authorList>
            <consortium name="The Broad Institute Genomics Platform"/>
            <consortium name="The Broad Institute Genome Sequencing Center for Infectious Disease"/>
            <person name="Wu L."/>
            <person name="Ma J."/>
        </authorList>
    </citation>
    <scope>NUCLEOTIDE SEQUENCE [LARGE SCALE GENOMIC DNA]</scope>
    <source>
        <strain evidence="5">CGMCC 4.1469</strain>
    </source>
</reference>
<evidence type="ECO:0000259" key="3">
    <source>
        <dbReference type="PROSITE" id="PS51186"/>
    </source>
</evidence>
<comment type="caution">
    <text evidence="4">The sequence shown here is derived from an EMBL/GenBank/DDBJ whole genome shotgun (WGS) entry which is preliminary data.</text>
</comment>
<dbReference type="Proteomes" id="UP001596052">
    <property type="component" value="Unassembled WGS sequence"/>
</dbReference>
<name>A0ABW0KM74_9BACT</name>
<keyword evidence="5" id="KW-1185">Reference proteome</keyword>
<organism evidence="4 5">
    <name type="scientific">Prosthecobacter fluviatilis</name>
    <dbReference type="NCBI Taxonomy" id="445931"/>
    <lineage>
        <taxon>Bacteria</taxon>
        <taxon>Pseudomonadati</taxon>
        <taxon>Verrucomicrobiota</taxon>
        <taxon>Verrucomicrobiia</taxon>
        <taxon>Verrucomicrobiales</taxon>
        <taxon>Verrucomicrobiaceae</taxon>
        <taxon>Prosthecobacter</taxon>
    </lineage>
</organism>
<feature type="domain" description="N-acetyltransferase" evidence="3">
    <location>
        <begin position="5"/>
        <end position="142"/>
    </location>
</feature>
<dbReference type="InterPro" id="IPR016181">
    <property type="entry name" value="Acyl_CoA_acyltransferase"/>
</dbReference>
<proteinExistence type="predicted"/>
<keyword evidence="2 4" id="KW-0012">Acyltransferase</keyword>
<evidence type="ECO:0000313" key="4">
    <source>
        <dbReference type="EMBL" id="MFC5454430.1"/>
    </source>
</evidence>
<dbReference type="RefSeq" id="WP_377164504.1">
    <property type="nucleotide sequence ID" value="NZ_JBHSMQ010000002.1"/>
</dbReference>
<dbReference type="GO" id="GO:0016746">
    <property type="term" value="F:acyltransferase activity"/>
    <property type="evidence" value="ECO:0007669"/>
    <property type="project" value="UniProtKB-KW"/>
</dbReference>
<evidence type="ECO:0000256" key="1">
    <source>
        <dbReference type="ARBA" id="ARBA00022679"/>
    </source>
</evidence>
<dbReference type="EC" id="2.3.-.-" evidence="4"/>
<evidence type="ECO:0000256" key="2">
    <source>
        <dbReference type="ARBA" id="ARBA00023315"/>
    </source>
</evidence>
<dbReference type="PROSITE" id="PS51186">
    <property type="entry name" value="GNAT"/>
    <property type="match status" value="1"/>
</dbReference>
<sequence length="142" mass="15681">MNASVIIRLLDQTDSDVLENVAAEVFDHAIHPRWLAEFLADSRHHLAVALLEGQVIGMASAVHYVHPDKPPELWINEVGVTSSYRGCGIGKQLMQTLLAHGRTLGCRESWVLTDESNLPARRIYASSGGREHSAILVSFQLE</sequence>
<keyword evidence="1 4" id="KW-0808">Transferase</keyword>
<dbReference type="SUPFAM" id="SSF55729">
    <property type="entry name" value="Acyl-CoA N-acyltransferases (Nat)"/>
    <property type="match status" value="1"/>
</dbReference>
<gene>
    <name evidence="4" type="ORF">ACFQDI_06135</name>
</gene>
<dbReference type="EMBL" id="JBHSMQ010000002">
    <property type="protein sequence ID" value="MFC5454430.1"/>
    <property type="molecule type" value="Genomic_DNA"/>
</dbReference>
<dbReference type="Gene3D" id="3.40.630.30">
    <property type="match status" value="1"/>
</dbReference>
<dbReference type="PANTHER" id="PTHR43877">
    <property type="entry name" value="AMINOALKYLPHOSPHONATE N-ACETYLTRANSFERASE-RELATED-RELATED"/>
    <property type="match status" value="1"/>
</dbReference>
<dbReference type="CDD" id="cd04301">
    <property type="entry name" value="NAT_SF"/>
    <property type="match status" value="1"/>
</dbReference>
<protein>
    <submittedName>
        <fullName evidence="4">GNAT family N-acetyltransferase</fullName>
        <ecNumber evidence="4">2.3.-.-</ecNumber>
    </submittedName>
</protein>
<evidence type="ECO:0000313" key="5">
    <source>
        <dbReference type="Proteomes" id="UP001596052"/>
    </source>
</evidence>
<dbReference type="InterPro" id="IPR000182">
    <property type="entry name" value="GNAT_dom"/>
</dbReference>